<dbReference type="InterPro" id="IPR013785">
    <property type="entry name" value="Aldolase_TIM"/>
</dbReference>
<dbReference type="CDD" id="cd02932">
    <property type="entry name" value="OYE_YqiM_FMN"/>
    <property type="match status" value="1"/>
</dbReference>
<dbReference type="Proteomes" id="UP000543030">
    <property type="component" value="Unassembled WGS sequence"/>
</dbReference>
<dbReference type="PANTHER" id="PTHR43303:SF4">
    <property type="entry name" value="NADPH DEHYDROGENASE C23G7.10C-RELATED"/>
    <property type="match status" value="1"/>
</dbReference>
<reference evidence="7 8" key="1">
    <citation type="submission" date="2020-08" db="EMBL/GenBank/DDBJ databases">
        <title>Genomic Encyclopedia of Type Strains, Phase IV (KMG-IV): sequencing the most valuable type-strain genomes for metagenomic binning, comparative biology and taxonomic classification.</title>
        <authorList>
            <person name="Goeker M."/>
        </authorList>
    </citation>
    <scope>NUCLEOTIDE SEQUENCE [LARGE SCALE GENOMIC DNA]</scope>
    <source>
        <strain evidence="7 8">DSM 18233</strain>
    </source>
</reference>
<dbReference type="EMBL" id="JACHHN010000001">
    <property type="protein sequence ID" value="MBB5189502.1"/>
    <property type="molecule type" value="Genomic_DNA"/>
</dbReference>
<keyword evidence="8" id="KW-1185">Reference proteome</keyword>
<accession>A0A840RAY6</accession>
<dbReference type="PANTHER" id="PTHR43303">
    <property type="entry name" value="NADPH DEHYDROGENASE C23G7.10C-RELATED"/>
    <property type="match status" value="1"/>
</dbReference>
<proteinExistence type="predicted"/>
<comment type="caution">
    <text evidence="7">The sequence shown here is derived from an EMBL/GenBank/DDBJ whole genome shotgun (WGS) entry which is preliminary data.</text>
</comment>
<evidence type="ECO:0000256" key="5">
    <source>
        <dbReference type="ARBA" id="ARBA00023002"/>
    </source>
</evidence>
<dbReference type="Gene3D" id="3.20.20.70">
    <property type="entry name" value="Aldolase class I"/>
    <property type="match status" value="1"/>
</dbReference>
<dbReference type="RefSeq" id="WP_184096672.1">
    <property type="nucleotide sequence ID" value="NZ_JACHHN010000001.1"/>
</dbReference>
<protein>
    <submittedName>
        <fullName evidence="7">2,4-dienoyl-CoA reductase-like NADH-dependent reductase (Old Yellow Enzyme family)</fullName>
    </submittedName>
</protein>
<evidence type="ECO:0000256" key="2">
    <source>
        <dbReference type="ARBA" id="ARBA00022630"/>
    </source>
</evidence>
<evidence type="ECO:0000256" key="3">
    <source>
        <dbReference type="ARBA" id="ARBA00022643"/>
    </source>
</evidence>
<dbReference type="SUPFAM" id="SSF51395">
    <property type="entry name" value="FMN-linked oxidoreductases"/>
    <property type="match status" value="1"/>
</dbReference>
<dbReference type="AlphaFoldDB" id="A0A840RAY6"/>
<organism evidence="7 8">
    <name type="scientific">Silvimonas terrae</name>
    <dbReference type="NCBI Taxonomy" id="300266"/>
    <lineage>
        <taxon>Bacteria</taxon>
        <taxon>Pseudomonadati</taxon>
        <taxon>Pseudomonadota</taxon>
        <taxon>Betaproteobacteria</taxon>
        <taxon>Neisseriales</taxon>
        <taxon>Chitinibacteraceae</taxon>
        <taxon>Silvimonas</taxon>
    </lineage>
</organism>
<name>A0A840RAY6_9NEIS</name>
<evidence type="ECO:0000256" key="4">
    <source>
        <dbReference type="ARBA" id="ARBA00022857"/>
    </source>
</evidence>
<evidence type="ECO:0000313" key="7">
    <source>
        <dbReference type="EMBL" id="MBB5189502.1"/>
    </source>
</evidence>
<keyword evidence="4" id="KW-0521">NADP</keyword>
<keyword evidence="3" id="KW-0288">FMN</keyword>
<gene>
    <name evidence="7" type="ORF">HNQ50_000212</name>
</gene>
<feature type="domain" description="NADH:flavin oxidoreductase/NADH oxidase N-terminal" evidence="6">
    <location>
        <begin position="4"/>
        <end position="339"/>
    </location>
</feature>
<dbReference type="InterPro" id="IPR044152">
    <property type="entry name" value="YqjM-like"/>
</dbReference>
<dbReference type="GO" id="GO:0010181">
    <property type="term" value="F:FMN binding"/>
    <property type="evidence" value="ECO:0007669"/>
    <property type="project" value="InterPro"/>
</dbReference>
<keyword evidence="2" id="KW-0285">Flavoprotein</keyword>
<evidence type="ECO:0000313" key="8">
    <source>
        <dbReference type="Proteomes" id="UP000543030"/>
    </source>
</evidence>
<comment type="cofactor">
    <cofactor evidence="1">
        <name>FMN</name>
        <dbReference type="ChEBI" id="CHEBI:58210"/>
    </cofactor>
</comment>
<keyword evidence="5" id="KW-0560">Oxidoreductase</keyword>
<evidence type="ECO:0000259" key="6">
    <source>
        <dbReference type="Pfam" id="PF00724"/>
    </source>
</evidence>
<dbReference type="GO" id="GO:0003959">
    <property type="term" value="F:NADPH dehydrogenase activity"/>
    <property type="evidence" value="ECO:0007669"/>
    <property type="project" value="InterPro"/>
</dbReference>
<dbReference type="Pfam" id="PF00724">
    <property type="entry name" value="Oxidored_FMN"/>
    <property type="match status" value="1"/>
</dbReference>
<dbReference type="GO" id="GO:0050661">
    <property type="term" value="F:NADP binding"/>
    <property type="evidence" value="ECO:0007669"/>
    <property type="project" value="InterPro"/>
</dbReference>
<evidence type="ECO:0000256" key="1">
    <source>
        <dbReference type="ARBA" id="ARBA00001917"/>
    </source>
</evidence>
<sequence>MSHLFAPFQLRGITLPNRIAVSPMCEYSAQDGLANDWHLVHLGGRAVGGAGLIIQEATAVLPEGRISPEDLGLWNDEQIAPLARINRFISEQGSVPGIQLAHAGRKASTFSPWCGNGAVSPAEGGWQVVAPSAVPFSPEYPQPVALDQAGIDRVVEAFAAATHRAVAAGFKVVEVHAAHGYLLHQFLSPLSNQRTDQYGGSLENRARLLLQVTRTVRAALPDDLPLFVRISATDWVEGGWTAEESVVISRWLKEAGADLIDVSSGGSVPVAPIPVGPGYQTRFADQIRREAAIATGAVGMIVEPAQADHIVRTGQADLVLLARELLRDPYWPLHAATALHTTTTWPEQYLRAAPKGSTPRKPL</sequence>
<dbReference type="InterPro" id="IPR001155">
    <property type="entry name" value="OxRdtase_FMN_N"/>
</dbReference>